<dbReference type="Gene3D" id="3.30.1360.170">
    <property type="match status" value="2"/>
</dbReference>
<evidence type="ECO:0000313" key="1">
    <source>
        <dbReference type="EMBL" id="KPL75765.1"/>
    </source>
</evidence>
<sequence>MTHNPRQVYLLDPQKLPPETIAVAFAKTSRSPQSFQEIAAELTEEKSAEFHERWVVGYGHASVAEHAVLHIAVENISRLAVEVLESNRLASYTEKSTRYQTWTPDGYYIPEELSAPPLRKTYADVCRLLFDTYQRALPAVREVIRRENPPQPGESEAAWDRRLRSAYVDVCRFLLPAASLANVGVTINARALEHALRKMISHPLAEVRAAGEEMKAVAQAQAPTLVKYADAQPYLQRLPEFFGEAAAEIPTPDSSAADWCALISSDPDGENRVLAAALYRFGQYSYPQILAHLRSLNAKGRRELAHLLLDGLERHDIPLRELEYCSYTVDLTLDQGAYFELKRHRMMTQTAQPLSPHLGYAVPRRIRTAGIEEDYRRAMQAAAQAYEHLAAWNPQVASYVIPNAFNRRVLLQFNLRSAFHLVNLRTAENAHFSIRRAVLRIAEQIQAAHPLLGAYLRLPAGETWKTVEDAHFVQTA</sequence>
<dbReference type="PANTHER" id="PTHR34934">
    <property type="entry name" value="FLAVIN-DEPENDENT THYMIDYLATE SYNTHASE"/>
    <property type="match status" value="1"/>
</dbReference>
<proteinExistence type="predicted"/>
<accession>A0A0P6X8J7</accession>
<gene>
    <name evidence="1" type="ORF">ADN01_18280</name>
</gene>
<keyword evidence="2" id="KW-1185">Reference proteome</keyword>
<evidence type="ECO:0008006" key="3">
    <source>
        <dbReference type="Google" id="ProtNLM"/>
    </source>
</evidence>
<dbReference type="GO" id="GO:0050660">
    <property type="term" value="F:flavin adenine dinucleotide binding"/>
    <property type="evidence" value="ECO:0007669"/>
    <property type="project" value="InterPro"/>
</dbReference>
<dbReference type="CDD" id="cd20175">
    <property type="entry name" value="ThyX"/>
    <property type="match status" value="2"/>
</dbReference>
<comment type="caution">
    <text evidence="1">The sequence shown here is derived from an EMBL/GenBank/DDBJ whole genome shotgun (WGS) entry which is preliminary data.</text>
</comment>
<dbReference type="RefSeq" id="WP_062417893.1">
    <property type="nucleotide sequence ID" value="NZ_DF967974.1"/>
</dbReference>
<dbReference type="STRING" id="229921.ADN01_18280"/>
<dbReference type="InterPro" id="IPR003669">
    <property type="entry name" value="Thymidylate_synthase_ThyX"/>
</dbReference>
<organism evidence="1 2">
    <name type="scientific">Levilinea saccharolytica</name>
    <dbReference type="NCBI Taxonomy" id="229921"/>
    <lineage>
        <taxon>Bacteria</taxon>
        <taxon>Bacillati</taxon>
        <taxon>Chloroflexota</taxon>
        <taxon>Anaerolineae</taxon>
        <taxon>Anaerolineales</taxon>
        <taxon>Anaerolineaceae</taxon>
        <taxon>Levilinea</taxon>
    </lineage>
</organism>
<dbReference type="GO" id="GO:0004799">
    <property type="term" value="F:thymidylate synthase activity"/>
    <property type="evidence" value="ECO:0007669"/>
    <property type="project" value="TreeGrafter"/>
</dbReference>
<dbReference type="Pfam" id="PF02511">
    <property type="entry name" value="Thy1"/>
    <property type="match status" value="2"/>
</dbReference>
<dbReference type="InterPro" id="IPR036098">
    <property type="entry name" value="Thymidylate_synthase_ThyX_sf"/>
</dbReference>
<dbReference type="PANTHER" id="PTHR34934:SF1">
    <property type="entry name" value="FLAVIN-DEPENDENT THYMIDYLATE SYNTHASE"/>
    <property type="match status" value="1"/>
</dbReference>
<name>A0A0P6X8J7_9CHLR</name>
<dbReference type="GO" id="GO:0006231">
    <property type="term" value="P:dTMP biosynthetic process"/>
    <property type="evidence" value="ECO:0007669"/>
    <property type="project" value="InterPro"/>
</dbReference>
<dbReference type="GO" id="GO:0050797">
    <property type="term" value="F:thymidylate synthase (FAD) activity"/>
    <property type="evidence" value="ECO:0007669"/>
    <property type="project" value="InterPro"/>
</dbReference>
<dbReference type="AlphaFoldDB" id="A0A0P6X8J7"/>
<evidence type="ECO:0000313" key="2">
    <source>
        <dbReference type="Proteomes" id="UP000050501"/>
    </source>
</evidence>
<protein>
    <recommendedName>
        <fullName evidence="3">FAD-dependent thymidylate synthase</fullName>
    </recommendedName>
</protein>
<reference evidence="1 2" key="1">
    <citation type="submission" date="2015-07" db="EMBL/GenBank/DDBJ databases">
        <title>Genome sequence of Levilinea saccharolytica DSM 16555.</title>
        <authorList>
            <person name="Hemp J."/>
            <person name="Ward L.M."/>
            <person name="Pace L.A."/>
            <person name="Fischer W.W."/>
        </authorList>
    </citation>
    <scope>NUCLEOTIDE SEQUENCE [LARGE SCALE GENOMIC DNA]</scope>
    <source>
        <strain evidence="1 2">KIBI-1</strain>
    </source>
</reference>
<dbReference type="PROSITE" id="PS51331">
    <property type="entry name" value="THYX"/>
    <property type="match status" value="2"/>
</dbReference>
<dbReference type="GO" id="GO:0070402">
    <property type="term" value="F:NADPH binding"/>
    <property type="evidence" value="ECO:0007669"/>
    <property type="project" value="TreeGrafter"/>
</dbReference>
<dbReference type="Proteomes" id="UP000050501">
    <property type="component" value="Unassembled WGS sequence"/>
</dbReference>
<dbReference type="EMBL" id="LGCM01000065">
    <property type="protein sequence ID" value="KPL75765.1"/>
    <property type="molecule type" value="Genomic_DNA"/>
</dbReference>
<dbReference type="SUPFAM" id="SSF69796">
    <property type="entry name" value="Thymidylate synthase-complementing protein Thy1"/>
    <property type="match status" value="2"/>
</dbReference>
<dbReference type="OrthoDB" id="9780625at2"/>